<dbReference type="EMBL" id="FOVJ01000001">
    <property type="protein sequence ID" value="SFN30687.1"/>
    <property type="molecule type" value="Genomic_DNA"/>
</dbReference>
<dbReference type="PANTHER" id="PTHR37483">
    <property type="entry name" value="UPF0125 PROTEIN RATB"/>
    <property type="match status" value="1"/>
</dbReference>
<dbReference type="OrthoDB" id="9796575at2"/>
<evidence type="ECO:0000256" key="1">
    <source>
        <dbReference type="ARBA" id="ARBA00010645"/>
    </source>
</evidence>
<dbReference type="InterPro" id="IPR005346">
    <property type="entry name" value="RnfH"/>
</dbReference>
<dbReference type="Gene3D" id="3.10.20.280">
    <property type="entry name" value="RnfH-like"/>
    <property type="match status" value="1"/>
</dbReference>
<keyword evidence="4" id="KW-1185">Reference proteome</keyword>
<dbReference type="NCBIfam" id="NF002490">
    <property type="entry name" value="PRK01777.1"/>
    <property type="match status" value="1"/>
</dbReference>
<dbReference type="InterPro" id="IPR037021">
    <property type="entry name" value="RnfH_sf"/>
</dbReference>
<dbReference type="HAMAP" id="MF_00460">
    <property type="entry name" value="UPF0125_RnfH"/>
    <property type="match status" value="1"/>
</dbReference>
<comment type="similarity">
    <text evidence="1 2">Belongs to the UPF0125 (RnfH) family.</text>
</comment>
<protein>
    <recommendedName>
        <fullName evidence="2">UPF0125 protein SAMN05216386_0387</fullName>
    </recommendedName>
</protein>
<reference evidence="4" key="1">
    <citation type="submission" date="2016-10" db="EMBL/GenBank/DDBJ databases">
        <authorList>
            <person name="Varghese N."/>
        </authorList>
    </citation>
    <scope>NUCLEOTIDE SEQUENCE [LARGE SCALE GENOMIC DNA]</scope>
    <source>
        <strain evidence="4">Nsp8</strain>
    </source>
</reference>
<sequence length="104" mass="11829">MEVHEGKIEIEVAYALPENQLVRRLDLPAGTTAKQAVEYSGITSLFPEIDLFRNKLGIFGKLVSPDTVLHDRDRVEIYRPLAVDPKESRRKRAKELGSKRKIEA</sequence>
<organism evidence="3 4">
    <name type="scientific">Nitrosospira briensis</name>
    <dbReference type="NCBI Taxonomy" id="35799"/>
    <lineage>
        <taxon>Bacteria</taxon>
        <taxon>Pseudomonadati</taxon>
        <taxon>Pseudomonadota</taxon>
        <taxon>Betaproteobacteria</taxon>
        <taxon>Nitrosomonadales</taxon>
        <taxon>Nitrosomonadaceae</taxon>
        <taxon>Nitrosospira</taxon>
    </lineage>
</organism>
<name>A0A1I4XY28_9PROT</name>
<proteinExistence type="inferred from homology"/>
<dbReference type="AlphaFoldDB" id="A0A1I4XY28"/>
<evidence type="ECO:0000256" key="2">
    <source>
        <dbReference type="HAMAP-Rule" id="MF_00460"/>
    </source>
</evidence>
<gene>
    <name evidence="3" type="ORF">SAMN05216386_0387</name>
</gene>
<dbReference type="Pfam" id="PF03658">
    <property type="entry name" value="Ub-RnfH"/>
    <property type="match status" value="1"/>
</dbReference>
<dbReference type="InterPro" id="IPR016155">
    <property type="entry name" value="Mopterin_synth/thiamin_S_b"/>
</dbReference>
<accession>A0A1I4XY28</accession>
<dbReference type="Proteomes" id="UP000183107">
    <property type="component" value="Unassembled WGS sequence"/>
</dbReference>
<evidence type="ECO:0000313" key="4">
    <source>
        <dbReference type="Proteomes" id="UP000183107"/>
    </source>
</evidence>
<evidence type="ECO:0000313" key="3">
    <source>
        <dbReference type="EMBL" id="SFN30687.1"/>
    </source>
</evidence>
<dbReference type="SUPFAM" id="SSF54285">
    <property type="entry name" value="MoaD/ThiS"/>
    <property type="match status" value="1"/>
</dbReference>
<dbReference type="PANTHER" id="PTHR37483:SF1">
    <property type="entry name" value="UPF0125 PROTEIN RATB"/>
    <property type="match status" value="1"/>
</dbReference>
<dbReference type="RefSeq" id="WP_074793991.1">
    <property type="nucleotide sequence ID" value="NZ_FOVJ01000001.1"/>
</dbReference>